<keyword evidence="2" id="KW-1185">Reference proteome</keyword>
<proteinExistence type="predicted"/>
<dbReference type="EMBL" id="ML979136">
    <property type="protein sequence ID" value="KAF1915659.1"/>
    <property type="molecule type" value="Genomic_DNA"/>
</dbReference>
<evidence type="ECO:0000313" key="1">
    <source>
        <dbReference type="EMBL" id="KAF1915659.1"/>
    </source>
</evidence>
<gene>
    <name evidence="1" type="ORF">BDU57DRAFT_518735</name>
</gene>
<name>A0A6A5QJS3_AMPQU</name>
<dbReference type="AlphaFoldDB" id="A0A6A5QJS3"/>
<dbReference type="Proteomes" id="UP000800096">
    <property type="component" value="Unassembled WGS sequence"/>
</dbReference>
<reference evidence="1" key="1">
    <citation type="journal article" date="2020" name="Stud. Mycol.">
        <title>101 Dothideomycetes genomes: a test case for predicting lifestyles and emergence of pathogens.</title>
        <authorList>
            <person name="Haridas S."/>
            <person name="Albert R."/>
            <person name="Binder M."/>
            <person name="Bloem J."/>
            <person name="Labutti K."/>
            <person name="Salamov A."/>
            <person name="Andreopoulos B."/>
            <person name="Baker S."/>
            <person name="Barry K."/>
            <person name="Bills G."/>
            <person name="Bluhm B."/>
            <person name="Cannon C."/>
            <person name="Castanera R."/>
            <person name="Culley D."/>
            <person name="Daum C."/>
            <person name="Ezra D."/>
            <person name="Gonzalez J."/>
            <person name="Henrissat B."/>
            <person name="Kuo A."/>
            <person name="Liang C."/>
            <person name="Lipzen A."/>
            <person name="Lutzoni F."/>
            <person name="Magnuson J."/>
            <person name="Mondo S."/>
            <person name="Nolan M."/>
            <person name="Ohm R."/>
            <person name="Pangilinan J."/>
            <person name="Park H.-J."/>
            <person name="Ramirez L."/>
            <person name="Alfaro M."/>
            <person name="Sun H."/>
            <person name="Tritt A."/>
            <person name="Yoshinaga Y."/>
            <person name="Zwiers L.-H."/>
            <person name="Turgeon B."/>
            <person name="Goodwin S."/>
            <person name="Spatafora J."/>
            <person name="Crous P."/>
            <person name="Grigoriev I."/>
        </authorList>
    </citation>
    <scope>NUCLEOTIDE SEQUENCE</scope>
    <source>
        <strain evidence="1">HMLAC05119</strain>
    </source>
</reference>
<evidence type="ECO:0000313" key="2">
    <source>
        <dbReference type="Proteomes" id="UP000800096"/>
    </source>
</evidence>
<organism evidence="1 2">
    <name type="scientific">Ampelomyces quisqualis</name>
    <name type="common">Powdery mildew agent</name>
    <dbReference type="NCBI Taxonomy" id="50730"/>
    <lineage>
        <taxon>Eukaryota</taxon>
        <taxon>Fungi</taxon>
        <taxon>Dikarya</taxon>
        <taxon>Ascomycota</taxon>
        <taxon>Pezizomycotina</taxon>
        <taxon>Dothideomycetes</taxon>
        <taxon>Pleosporomycetidae</taxon>
        <taxon>Pleosporales</taxon>
        <taxon>Pleosporineae</taxon>
        <taxon>Phaeosphaeriaceae</taxon>
        <taxon>Ampelomyces</taxon>
    </lineage>
</organism>
<protein>
    <submittedName>
        <fullName evidence="1">Uncharacterized protein</fullName>
    </submittedName>
</protein>
<sequence length="239" mass="27131">MHILSPRLSYMLATPPTLVIEGANLLGVCYRGGPYQFYRTMMHRIILAASGAFNLAMIHRYRKGLASLKDVRYIFRAGARFSNDQVDAIVTFVLRLDRSIAHKVDLQNNNPSFRVVIQKPPQFDNLVITYQDPQRFSIFFRKHILRRPTPPRLFQVVATFGSLTRQFAYVTGLLCNTPKTPRVSVSMNLQVLPADDGHVDEAQTELEFKSNLSRGRAMVPKRDGQVLISYGGMYVPEVV</sequence>
<accession>A0A6A5QJS3</accession>